<gene>
    <name evidence="4" type="ORF">CRD36_07590</name>
</gene>
<dbReference type="RefSeq" id="WP_099472148.1">
    <property type="nucleotide sequence ID" value="NZ_CP041025.1"/>
</dbReference>
<keyword evidence="1" id="KW-0813">Transport</keyword>
<keyword evidence="5" id="KW-1185">Reference proteome</keyword>
<dbReference type="GO" id="GO:0005829">
    <property type="term" value="C:cytosol"/>
    <property type="evidence" value="ECO:0007669"/>
    <property type="project" value="TreeGrafter"/>
</dbReference>
<evidence type="ECO:0000256" key="1">
    <source>
        <dbReference type="ARBA" id="ARBA00022448"/>
    </source>
</evidence>
<dbReference type="OrthoDB" id="7304298at2"/>
<feature type="region of interest" description="Disordered" evidence="3">
    <location>
        <begin position="1"/>
        <end position="21"/>
    </location>
</feature>
<dbReference type="Proteomes" id="UP000229730">
    <property type="component" value="Unassembled WGS sequence"/>
</dbReference>
<dbReference type="GO" id="GO:0015031">
    <property type="term" value="P:protein transport"/>
    <property type="evidence" value="ECO:0007669"/>
    <property type="project" value="UniProtKB-KW"/>
</dbReference>
<feature type="compositionally biased region" description="Polar residues" evidence="3">
    <location>
        <begin position="205"/>
        <end position="220"/>
    </location>
</feature>
<evidence type="ECO:0000256" key="3">
    <source>
        <dbReference type="SAM" id="MobiDB-lite"/>
    </source>
</evidence>
<protein>
    <submittedName>
        <fullName evidence="4">Uncharacterized protein</fullName>
    </submittedName>
</protein>
<organism evidence="4 5">
    <name type="scientific">Paremcibacter congregatus</name>
    <dbReference type="NCBI Taxonomy" id="2043170"/>
    <lineage>
        <taxon>Bacteria</taxon>
        <taxon>Pseudomonadati</taxon>
        <taxon>Pseudomonadota</taxon>
        <taxon>Alphaproteobacteria</taxon>
        <taxon>Emcibacterales</taxon>
        <taxon>Emcibacteraceae</taxon>
        <taxon>Paremcibacter</taxon>
    </lineage>
</organism>
<evidence type="ECO:0000313" key="4">
    <source>
        <dbReference type="EMBL" id="PHZ85259.1"/>
    </source>
</evidence>
<dbReference type="PANTHER" id="PTHR34982">
    <property type="entry name" value="YOP PROTEINS TRANSLOCATION PROTEIN L"/>
    <property type="match status" value="1"/>
</dbReference>
<dbReference type="EMBL" id="PDEM01000016">
    <property type="protein sequence ID" value="PHZ85259.1"/>
    <property type="molecule type" value="Genomic_DNA"/>
</dbReference>
<name>A0A2G4YSE2_9PROT</name>
<dbReference type="PANTHER" id="PTHR34982:SF1">
    <property type="entry name" value="FLAGELLAR ASSEMBLY PROTEIN FLIH"/>
    <property type="match status" value="1"/>
</dbReference>
<proteinExistence type="predicted"/>
<dbReference type="InterPro" id="IPR051472">
    <property type="entry name" value="T3SS_Stator/FliH"/>
</dbReference>
<accession>A0A2G4YSE2</accession>
<evidence type="ECO:0000256" key="2">
    <source>
        <dbReference type="ARBA" id="ARBA00022927"/>
    </source>
</evidence>
<sequence>MSAVRFTFDEDFEDSSGGTMSRSKIDDIRAAAYAEGVAAGQTEVLTSLEQSCESLLHNILTASQNLQERQAEQVSLMHKEAAKLAYAIIEKLAPALVRHTPLDEIELLVTQCLKNSPLHPRLVVRVDDSILPLLEEKLEKIRQTNSYQGEIILISETMAHPSDCRVEWANGGAERDFNSLLATIEGTVKLFIEAPESGPHHETSTIDPLTGTLSETINSE</sequence>
<comment type="caution">
    <text evidence="4">The sequence shown here is derived from an EMBL/GenBank/DDBJ whole genome shotgun (WGS) entry which is preliminary data.</text>
</comment>
<feature type="region of interest" description="Disordered" evidence="3">
    <location>
        <begin position="196"/>
        <end position="220"/>
    </location>
</feature>
<evidence type="ECO:0000313" key="5">
    <source>
        <dbReference type="Proteomes" id="UP000229730"/>
    </source>
</evidence>
<dbReference type="AlphaFoldDB" id="A0A2G4YSE2"/>
<reference evidence="4 5" key="1">
    <citation type="submission" date="2017-10" db="EMBL/GenBank/DDBJ databases">
        <title>Frigbacter circumglobatus gen. nov. sp. nov., isolated from sediment cultured in situ.</title>
        <authorList>
            <person name="Zhao Z."/>
        </authorList>
    </citation>
    <scope>NUCLEOTIDE SEQUENCE [LARGE SCALE GENOMIC DNA]</scope>
    <source>
        <strain evidence="4 5">ZYL</strain>
    </source>
</reference>
<keyword evidence="2" id="KW-0653">Protein transport</keyword>
<dbReference type="InParanoid" id="A0A2G4YSE2"/>